<dbReference type="SUPFAM" id="SSF53448">
    <property type="entry name" value="Nucleotide-diphospho-sugar transferases"/>
    <property type="match status" value="1"/>
</dbReference>
<reference evidence="10 11" key="1">
    <citation type="journal article" date="2023" name="Elife">
        <title>Identification of key yeast species and microbe-microbe interactions impacting larval growth of Drosophila in the wild.</title>
        <authorList>
            <person name="Mure A."/>
            <person name="Sugiura Y."/>
            <person name="Maeda R."/>
            <person name="Honda K."/>
            <person name="Sakurai N."/>
            <person name="Takahashi Y."/>
            <person name="Watada M."/>
            <person name="Katoh T."/>
            <person name="Gotoh A."/>
            <person name="Gotoh Y."/>
            <person name="Taniguchi I."/>
            <person name="Nakamura K."/>
            <person name="Hayashi T."/>
            <person name="Katayama T."/>
            <person name="Uemura T."/>
            <person name="Hattori Y."/>
        </authorList>
    </citation>
    <scope>NUCLEOTIDE SEQUENCE [LARGE SCALE GENOMIC DNA]</scope>
    <source>
        <strain evidence="10 11">PK-24</strain>
    </source>
</reference>
<evidence type="ECO:0000256" key="9">
    <source>
        <dbReference type="ARBA" id="ARBA00023136"/>
    </source>
</evidence>
<keyword evidence="7" id="KW-1133">Transmembrane helix</keyword>
<gene>
    <name evidence="10" type="ORF">DAPK24_007600</name>
</gene>
<organism evidence="10 11">
    <name type="scientific">Pichia kluyveri</name>
    <name type="common">Yeast</name>
    <dbReference type="NCBI Taxonomy" id="36015"/>
    <lineage>
        <taxon>Eukaryota</taxon>
        <taxon>Fungi</taxon>
        <taxon>Dikarya</taxon>
        <taxon>Ascomycota</taxon>
        <taxon>Saccharomycotina</taxon>
        <taxon>Pichiomycetes</taxon>
        <taxon>Pichiales</taxon>
        <taxon>Pichiaceae</taxon>
        <taxon>Pichia</taxon>
    </lineage>
</organism>
<comment type="subcellular location">
    <subcellularLocation>
        <location evidence="1">Golgi apparatus membrane</location>
        <topology evidence="1">Single-pass type II membrane protein</topology>
    </subcellularLocation>
</comment>
<evidence type="ECO:0000313" key="10">
    <source>
        <dbReference type="EMBL" id="GMM44185.1"/>
    </source>
</evidence>
<keyword evidence="9" id="KW-0472">Membrane</keyword>
<dbReference type="EMBL" id="BTGB01000001">
    <property type="protein sequence ID" value="GMM44185.1"/>
    <property type="molecule type" value="Genomic_DNA"/>
</dbReference>
<dbReference type="GO" id="GO:0000139">
    <property type="term" value="C:Golgi membrane"/>
    <property type="evidence" value="ECO:0007669"/>
    <property type="project" value="UniProtKB-SubCell"/>
</dbReference>
<evidence type="ECO:0000256" key="1">
    <source>
        <dbReference type="ARBA" id="ARBA00004323"/>
    </source>
</evidence>
<keyword evidence="11" id="KW-1185">Reference proteome</keyword>
<evidence type="ECO:0000256" key="8">
    <source>
        <dbReference type="ARBA" id="ARBA00023034"/>
    </source>
</evidence>
<dbReference type="PANTHER" id="PTHR31646:SF1">
    <property type="entry name" value="ALPHA-1,2-MANNOSYLTRANSFERASE MNN2"/>
    <property type="match status" value="1"/>
</dbReference>
<evidence type="ECO:0000256" key="7">
    <source>
        <dbReference type="ARBA" id="ARBA00022989"/>
    </source>
</evidence>
<proteinExistence type="inferred from homology"/>
<comment type="pathway">
    <text evidence="2">Protein modification; protein glycosylation.</text>
</comment>
<dbReference type="GO" id="GO:0000026">
    <property type="term" value="F:alpha-1,2-mannosyltransferase activity"/>
    <property type="evidence" value="ECO:0007669"/>
    <property type="project" value="TreeGrafter"/>
</dbReference>
<evidence type="ECO:0000256" key="3">
    <source>
        <dbReference type="ARBA" id="ARBA00009105"/>
    </source>
</evidence>
<evidence type="ECO:0000256" key="2">
    <source>
        <dbReference type="ARBA" id="ARBA00004922"/>
    </source>
</evidence>
<dbReference type="InterPro" id="IPR022751">
    <property type="entry name" value="Alpha_mannosyltransferase"/>
</dbReference>
<sequence>MALVVRRSRVLILFILALIVVSTLLISNSNSKYIDDLKSNANNYLNSLDESGSNNKGSNNDPSMENFDETKPLYDYSRDEINQINSISIDSFLKGDSIIHDFFAKFFNLLNLNKSNYPLKRRMKLDDNGKPFIDVVHFFDNENELLSENRLLEFFDFPNDFVNDLTLKHKKIINQIPNFTPKFYKGDGYAIVGGGKYSWYSYLAVKSLRNVGAVLPVEVILPTSNDYEKYFCEDLLPSLNAKCVSMENVFGKEIMEKLNFTGYQLKSLALLASSFENIFLLDSDSYAVSNPEPLFKSDLYKKYKMITWPDFWRRTTSPIYYQIAGLDISGPPIRFINDVFTNIEKINLTGDKTTDQIDIKEDYNLHDRKNTLMDWSTESGEMLLNKNIHFKTLLLALYYNFDGPYGYHPLLSQGGAGEGDKETFVAAATYFGLPFYQVYKRADKTHGFYNHLNTFEHGAIIQYDPLTDYKNILKIEERINHDMKIKKSHFKYDYAKYFYEGDKIIDSVPMFYHCHDPKFDPFFLINEKKMFVRENNQVVNRRRRILGEDFPRGSIDLELSLWEIADASLCKQKMKFTVFEKNNFENFCNIELPKQLQFLRDSHALIMEKYNSETPYENLNGSNDLFGEKNN</sequence>
<evidence type="ECO:0000313" key="11">
    <source>
        <dbReference type="Proteomes" id="UP001378960"/>
    </source>
</evidence>
<evidence type="ECO:0000256" key="4">
    <source>
        <dbReference type="ARBA" id="ARBA00022679"/>
    </source>
</evidence>
<comment type="similarity">
    <text evidence="3">Belongs to the MNN1/MNT family.</text>
</comment>
<dbReference type="Proteomes" id="UP001378960">
    <property type="component" value="Unassembled WGS sequence"/>
</dbReference>
<name>A0AAV5QYF5_PICKL</name>
<keyword evidence="5" id="KW-0812">Transmembrane</keyword>
<comment type="caution">
    <text evidence="10">The sequence shown here is derived from an EMBL/GenBank/DDBJ whole genome shotgun (WGS) entry which is preliminary data.</text>
</comment>
<evidence type="ECO:0000256" key="6">
    <source>
        <dbReference type="ARBA" id="ARBA00022968"/>
    </source>
</evidence>
<dbReference type="AlphaFoldDB" id="A0AAV5QYF5"/>
<dbReference type="InterPro" id="IPR029044">
    <property type="entry name" value="Nucleotide-diphossugar_trans"/>
</dbReference>
<keyword evidence="4" id="KW-0808">Transferase</keyword>
<dbReference type="PANTHER" id="PTHR31646">
    <property type="entry name" value="ALPHA-1,2-MANNOSYLTRANSFERASE MNN2"/>
    <property type="match status" value="1"/>
</dbReference>
<protein>
    <submittedName>
        <fullName evidence="10">Uncharacterized protein</fullName>
    </submittedName>
</protein>
<accession>A0AAV5QYF5</accession>
<keyword evidence="6" id="KW-0735">Signal-anchor</keyword>
<dbReference type="Pfam" id="PF11051">
    <property type="entry name" value="Mannosyl_trans3"/>
    <property type="match status" value="1"/>
</dbReference>
<dbReference type="GO" id="GO:0046354">
    <property type="term" value="P:mannan biosynthetic process"/>
    <property type="evidence" value="ECO:0007669"/>
    <property type="project" value="UniProtKB-ARBA"/>
</dbReference>
<evidence type="ECO:0000256" key="5">
    <source>
        <dbReference type="ARBA" id="ARBA00022692"/>
    </source>
</evidence>
<keyword evidence="8" id="KW-0333">Golgi apparatus</keyword>